<keyword evidence="2" id="KW-1185">Reference proteome</keyword>
<evidence type="ECO:0000313" key="2">
    <source>
        <dbReference type="Proteomes" id="UP000242180"/>
    </source>
</evidence>
<organism evidence="1 2">
    <name type="scientific">Syncephalastrum racemosum</name>
    <name type="common">Filamentous fungus</name>
    <dbReference type="NCBI Taxonomy" id="13706"/>
    <lineage>
        <taxon>Eukaryota</taxon>
        <taxon>Fungi</taxon>
        <taxon>Fungi incertae sedis</taxon>
        <taxon>Mucoromycota</taxon>
        <taxon>Mucoromycotina</taxon>
        <taxon>Mucoromycetes</taxon>
        <taxon>Mucorales</taxon>
        <taxon>Syncephalastraceae</taxon>
        <taxon>Syncephalastrum</taxon>
    </lineage>
</organism>
<accession>A0A1X2H986</accession>
<name>A0A1X2H986_SYNRA</name>
<dbReference type="InParanoid" id="A0A1X2H986"/>
<dbReference type="Proteomes" id="UP000242180">
    <property type="component" value="Unassembled WGS sequence"/>
</dbReference>
<proteinExistence type="predicted"/>
<reference evidence="1 2" key="1">
    <citation type="submission" date="2016-07" db="EMBL/GenBank/DDBJ databases">
        <title>Pervasive Adenine N6-methylation of Active Genes in Fungi.</title>
        <authorList>
            <consortium name="DOE Joint Genome Institute"/>
            <person name="Mondo S.J."/>
            <person name="Dannebaum R.O."/>
            <person name="Kuo R.C."/>
            <person name="Labutti K."/>
            <person name="Haridas S."/>
            <person name="Kuo A."/>
            <person name="Salamov A."/>
            <person name="Ahrendt S.R."/>
            <person name="Lipzen A."/>
            <person name="Sullivan W."/>
            <person name="Andreopoulos W.B."/>
            <person name="Clum A."/>
            <person name="Lindquist E."/>
            <person name="Daum C."/>
            <person name="Ramamoorthy G.K."/>
            <person name="Gryganskyi A."/>
            <person name="Culley D."/>
            <person name="Magnuson J.K."/>
            <person name="James T.Y."/>
            <person name="O'Malley M.A."/>
            <person name="Stajich J.E."/>
            <person name="Spatafora J.W."/>
            <person name="Visel A."/>
            <person name="Grigoriev I.V."/>
        </authorList>
    </citation>
    <scope>NUCLEOTIDE SEQUENCE [LARGE SCALE GENOMIC DNA]</scope>
    <source>
        <strain evidence="1 2">NRRL 2496</strain>
    </source>
</reference>
<sequence>MHLVGKVSLVPPIRSSRTSIFSSFASLLCFRNRFVLRGSFSLRRTMKSHVQFLGQSSPEGPPTLIIHYDKHRYMFNCREVGVHGRHVWHASDLGRRRCPQTRYLRRQKPDPQFGCSPFVRVQNQFRDKRT</sequence>
<dbReference type="AlphaFoldDB" id="A0A1X2H986"/>
<dbReference type="EMBL" id="MCGN01000006">
    <property type="protein sequence ID" value="ORY95212.1"/>
    <property type="molecule type" value="Genomic_DNA"/>
</dbReference>
<gene>
    <name evidence="1" type="ORF">BCR43DRAFT_295210</name>
</gene>
<protein>
    <submittedName>
        <fullName evidence="1">Uncharacterized protein</fullName>
    </submittedName>
</protein>
<comment type="caution">
    <text evidence="1">The sequence shown here is derived from an EMBL/GenBank/DDBJ whole genome shotgun (WGS) entry which is preliminary data.</text>
</comment>
<dbReference type="OrthoDB" id="527344at2759"/>
<evidence type="ECO:0000313" key="1">
    <source>
        <dbReference type="EMBL" id="ORY95212.1"/>
    </source>
</evidence>